<protein>
    <submittedName>
        <fullName evidence="1">Uncharacterized protein</fullName>
    </submittedName>
</protein>
<proteinExistence type="predicted"/>
<keyword evidence="2" id="KW-1185">Reference proteome</keyword>
<dbReference type="HOGENOM" id="CLU_794745_0_0_1"/>
<organism evidence="1 2">
    <name type="scientific">Nematocida ausubeli (strain ATCC PRA-371 / ERTm2)</name>
    <name type="common">Nematode killer fungus</name>
    <dbReference type="NCBI Taxonomy" id="1913371"/>
    <lineage>
        <taxon>Eukaryota</taxon>
        <taxon>Fungi</taxon>
        <taxon>Fungi incertae sedis</taxon>
        <taxon>Microsporidia</taxon>
        <taxon>Nematocida</taxon>
    </lineage>
</organism>
<accession>A0A086J5E2</accession>
<comment type="caution">
    <text evidence="1">The sequence shown here is derived from an EMBL/GenBank/DDBJ whole genome shotgun (WGS) entry which is preliminary data.</text>
</comment>
<dbReference type="EMBL" id="AKIJ01000001">
    <property type="protein sequence ID" value="KFG27360.1"/>
    <property type="molecule type" value="Genomic_DNA"/>
</dbReference>
<name>A0A086J5E2_NEMA1</name>
<dbReference type="RefSeq" id="XP_052905915.1">
    <property type="nucleotide sequence ID" value="XM_053048090.1"/>
</dbReference>
<evidence type="ECO:0000313" key="2">
    <source>
        <dbReference type="Proteomes" id="UP000054524"/>
    </source>
</evidence>
<sequence length="394" mass="45713">MKVFECKLDEKRSLVAVDRKYMKISTATEIIDLNEIDTSQILPTGLEIILHEKKVHKLSSLEEEDLKSIQEVIKSRRMISKEELSNAIKKNIQLQNTYKNINESEHKIFYKIFGEVLLKNIKIEEIQRLEQPSSSEKAKFLISNRIAMNAFFNLNITFRLFVNYFYTGYLMANSQENEVDLEIFRILGRQISQIERVNVRSMLLQEISIKEETIKEKQKAKSLKKDSLINPDLVKLLNHSTATTPVSTNNQSHINPQDIRQDTQQTNLPEKSKETQYNPDINQVQHNKISQPVNNPLNIVQLQPPIFKVTAVEPMKRVGVPLDILRRMKEISKLIYKNKVPSEELEVIANNLQQFLKDEIRRKLPIDEGNAVISAINRITPSRFLNLIKDQPSK</sequence>
<gene>
    <name evidence="1" type="ORF">NESG_00438</name>
</gene>
<reference evidence="1 2" key="1">
    <citation type="journal article" date="2014" name="Genome Announc.">
        <title>Genome Sequence of the Microsporidian Species Nematocida sp1 Strain ERTm6 (ATCC PRA-372).</title>
        <authorList>
            <person name="Bakowski M.A."/>
            <person name="Priest M."/>
            <person name="Young S."/>
            <person name="Cuomo C.A."/>
            <person name="Troemel E.R."/>
        </authorList>
    </citation>
    <scope>NUCLEOTIDE SEQUENCE [LARGE SCALE GENOMIC DNA]</scope>
    <source>
        <strain evidence="1 2">ERTm6</strain>
    </source>
</reference>
<dbReference type="GeneID" id="77675411"/>
<evidence type="ECO:0000313" key="1">
    <source>
        <dbReference type="EMBL" id="KFG27360.1"/>
    </source>
</evidence>
<dbReference type="Proteomes" id="UP000054524">
    <property type="component" value="Unassembled WGS sequence"/>
</dbReference>
<dbReference type="AlphaFoldDB" id="A0A086J5E2"/>